<accession>A0A9P8LHB2</accession>
<comment type="caution">
    <text evidence="2">The sequence shown here is derived from an EMBL/GenBank/DDBJ whole genome shotgun (WGS) entry which is preliminary data.</text>
</comment>
<evidence type="ECO:0000313" key="2">
    <source>
        <dbReference type="EMBL" id="KAH0565506.1"/>
    </source>
</evidence>
<feature type="region of interest" description="Disordered" evidence="1">
    <location>
        <begin position="617"/>
        <end position="638"/>
    </location>
</feature>
<reference evidence="2" key="1">
    <citation type="submission" date="2021-03" db="EMBL/GenBank/DDBJ databases">
        <title>Comparative genomics and phylogenomic investigation of the class Geoglossomycetes provide insights into ecological specialization and systematics.</title>
        <authorList>
            <person name="Melie T."/>
            <person name="Pirro S."/>
            <person name="Miller A.N."/>
            <person name="Quandt A."/>
        </authorList>
    </citation>
    <scope>NUCLEOTIDE SEQUENCE</scope>
    <source>
        <strain evidence="2">CAQ_001_2017</strain>
    </source>
</reference>
<dbReference type="AlphaFoldDB" id="A0A9P8LHB2"/>
<feature type="compositionally biased region" description="Polar residues" evidence="1">
    <location>
        <begin position="620"/>
        <end position="636"/>
    </location>
</feature>
<dbReference type="Proteomes" id="UP000750711">
    <property type="component" value="Unassembled WGS sequence"/>
</dbReference>
<proteinExistence type="predicted"/>
<organism evidence="2 3">
    <name type="scientific">Trichoglossum hirsutum</name>
    <dbReference type="NCBI Taxonomy" id="265104"/>
    <lineage>
        <taxon>Eukaryota</taxon>
        <taxon>Fungi</taxon>
        <taxon>Dikarya</taxon>
        <taxon>Ascomycota</taxon>
        <taxon>Pezizomycotina</taxon>
        <taxon>Geoglossomycetes</taxon>
        <taxon>Geoglossales</taxon>
        <taxon>Geoglossaceae</taxon>
        <taxon>Trichoglossum</taxon>
    </lineage>
</organism>
<dbReference type="EMBL" id="JAGHQM010000087">
    <property type="protein sequence ID" value="KAH0565506.1"/>
    <property type="molecule type" value="Genomic_DNA"/>
</dbReference>
<protein>
    <submittedName>
        <fullName evidence="2">Uncharacterized protein</fullName>
    </submittedName>
</protein>
<evidence type="ECO:0000313" key="3">
    <source>
        <dbReference type="Proteomes" id="UP000750711"/>
    </source>
</evidence>
<sequence>MALASVASTSTLSRWGYCPSDISVIVGAGRTVGTWVMAQLKDQALLDFMRVAPEDLVVRRGLIDMNSLHRRWDVSLTLLQNGKLCRIDHCGNTVVENMSKFSWLMTLIISGLDASMQLADVRKVMTTFLTALFQEQVDGLDYLLRELPQHIQGWMSAACVRNILTRAREEWATLAARGKHLPGQIPSADVEEIQQLLIWLVGARNQERERAFKTNSTDVFSLALVLQAIGLDIATSCDFNSEHDESQLVVILTEDMILSKGRQYKRESQDHRLGMRIPLDSMQECVSLWPGTSEENNERRRLFIDGMKAASDLSFRCMRIPTSTLKNPEIIYAIINGSPRRVDRVDDQIFRLAEDLFPLTTFKTVQALRDIIPGHLSQANDSTLLDQLRSDHGVLAEVQLFTMGFYYALLRTLLDTSQLELQEAYGSWKWYDHELLHQIRDVLRDTKQHTRKLTKLTPKPTAGLKRGSILKLLALFFAGAEKDQITWVSDSIIGVHAKLSLLSASTLGNADTPDKVSKFFLLDVDATAIPSNARGLVTGGANRSELHTCIVPDQRECLESIENVRPGGLEVDFTTHVEPDWEYDIQSCTVVFRYRGRVIRRLSPLAIDLALLPETEQPPHITSTTTSPEHQPNKTSPPVVLGDISSFSSGYLGHPTNTDSDESTLPTIVLATKGCSKARTCLRTIYHLENYKLLCVPNPFPGVRWIHEGRCTQNGADSGEVIVLYQPTVNSWEDSTRKIVIV</sequence>
<keyword evidence="3" id="KW-1185">Reference proteome</keyword>
<name>A0A9P8LHB2_9PEZI</name>
<evidence type="ECO:0000256" key="1">
    <source>
        <dbReference type="SAM" id="MobiDB-lite"/>
    </source>
</evidence>
<gene>
    <name evidence="2" type="ORF">GP486_001100</name>
</gene>